<name>A0ABR2URY3_9PEZI</name>
<dbReference type="EMBL" id="JARVKF010000401">
    <property type="protein sequence ID" value="KAK9417150.1"/>
    <property type="molecule type" value="Genomic_DNA"/>
</dbReference>
<dbReference type="Gene3D" id="3.90.79.10">
    <property type="entry name" value="Nucleoside Triphosphate Pyrophosphohydrolase"/>
    <property type="match status" value="1"/>
</dbReference>
<feature type="region of interest" description="Disordered" evidence="4">
    <location>
        <begin position="288"/>
        <end position="310"/>
    </location>
</feature>
<dbReference type="GO" id="GO:0016787">
    <property type="term" value="F:hydrolase activity"/>
    <property type="evidence" value="ECO:0007669"/>
    <property type="project" value="UniProtKB-KW"/>
</dbReference>
<dbReference type="InterPro" id="IPR036189">
    <property type="entry name" value="DCP2_BoxA_sf"/>
</dbReference>
<dbReference type="Pfam" id="PF05026">
    <property type="entry name" value="DCP2"/>
    <property type="match status" value="1"/>
</dbReference>
<evidence type="ECO:0000256" key="1">
    <source>
        <dbReference type="ARBA" id="ARBA00004496"/>
    </source>
</evidence>
<dbReference type="InterPro" id="IPR044099">
    <property type="entry name" value="Dcp2_NUDIX"/>
</dbReference>
<dbReference type="SUPFAM" id="SSF55811">
    <property type="entry name" value="Nudix"/>
    <property type="match status" value="1"/>
</dbReference>
<dbReference type="InterPro" id="IPR015797">
    <property type="entry name" value="NUDIX_hydrolase-like_dom_sf"/>
</dbReference>
<dbReference type="InterPro" id="IPR000086">
    <property type="entry name" value="NUDIX_hydrolase_dom"/>
</dbReference>
<dbReference type="PROSITE" id="PS51462">
    <property type="entry name" value="NUDIX"/>
    <property type="match status" value="1"/>
</dbReference>
<dbReference type="Proteomes" id="UP001408356">
    <property type="component" value="Unassembled WGS sequence"/>
</dbReference>
<accession>A0ABR2URY3</accession>
<comment type="caution">
    <text evidence="6">The sequence shown here is derived from an EMBL/GenBank/DDBJ whole genome shotgun (WGS) entry which is preliminary data.</text>
</comment>
<protein>
    <submittedName>
        <fullName evidence="6">Nudix hydrolase domain-containing protein</fullName>
    </submittedName>
</protein>
<feature type="domain" description="Nudix hydrolase" evidence="5">
    <location>
        <begin position="94"/>
        <end position="226"/>
    </location>
</feature>
<dbReference type="PANTHER" id="PTHR23114">
    <property type="entry name" value="M7GPPPN-MRNA HYDROLASE"/>
    <property type="match status" value="1"/>
</dbReference>
<sequence length="694" mass="77988">MEEQMTLEDWLDDLCVRFILNLPEEDLGSIPHICFQIEEAHWFYEDFIRVLDPALPHMSLKDFCLRMFQHCPLFANYSIEHHVRAYQEFMQYKTRIPVRGAIMLNHEMDSCVLVRGWKSNSTWSFPRGKINKDETDLDCAIRECWEETGFDVRKAGLVPADDDVKFFDITMRDQHLRMFVFRDVPMDTVFEPQTRNEIGKVAWYNLRDLPAFRKKKGGKQNEGNGAANAIPNASKFYNVAPFLVPLKKWVLGQKKKDIPPKVFQDDVFVNNSDIEELEAAIPQFQEASNRSFAATRDSPRSLPNEGGGNQGAALLSMLQSKEVAAAPFQNQYPHTPLDHITTHVSQPQSPHYHHQAQRLPYGAFENPPQFPIAPHSQNAYSSPQQYQARPQVHMTTDSSGRQNVMVSPRQYQTQPQLLHPQPQPPQVQQALLMRGMLGTPGGQAQQSRPGPVQGNLHIAHQHQQQPPPQPNPFNMASVDGGPRGQAQPSAHSMGLLNMFKDKPAQENAPQVLKPMPPTDKHRSGLLDMFKQGDQPTADTRSDLHLPFGALSIASRQPQPLQNTARMDTTRSPRYPYADPNRGVSAADMSIARVPDASALPRPNNILQPRRDSSQEQRTQLLSLFGKNKGKDPVASVSPVDMVRPRSRVASIASQSVSGSQTAGSRRGSHTPTSLTPADQSFLMNFLKNASKPQR</sequence>
<evidence type="ECO:0000256" key="2">
    <source>
        <dbReference type="ARBA" id="ARBA00005279"/>
    </source>
</evidence>
<feature type="region of interest" description="Disordered" evidence="4">
    <location>
        <begin position="508"/>
        <end position="681"/>
    </location>
</feature>
<evidence type="ECO:0000256" key="3">
    <source>
        <dbReference type="ARBA" id="ARBA00023211"/>
    </source>
</evidence>
<keyword evidence="6" id="KW-0378">Hydrolase</keyword>
<feature type="compositionally biased region" description="Polar residues" evidence="4">
    <location>
        <begin position="553"/>
        <end position="571"/>
    </location>
</feature>
<evidence type="ECO:0000313" key="7">
    <source>
        <dbReference type="Proteomes" id="UP001408356"/>
    </source>
</evidence>
<comment type="similarity">
    <text evidence="2">Belongs to the Nudix hydrolase family. DCP2 subfamily.</text>
</comment>
<dbReference type="PANTHER" id="PTHR23114:SF17">
    <property type="entry name" value="M7GPPPN-MRNA HYDROLASE"/>
    <property type="match status" value="1"/>
</dbReference>
<proteinExistence type="inferred from homology"/>
<dbReference type="SUPFAM" id="SSF140586">
    <property type="entry name" value="Dcp2 domain-like"/>
    <property type="match status" value="1"/>
</dbReference>
<evidence type="ECO:0000259" key="5">
    <source>
        <dbReference type="PROSITE" id="PS51462"/>
    </source>
</evidence>
<organism evidence="6 7">
    <name type="scientific">Seiridium unicorne</name>
    <dbReference type="NCBI Taxonomy" id="138068"/>
    <lineage>
        <taxon>Eukaryota</taxon>
        <taxon>Fungi</taxon>
        <taxon>Dikarya</taxon>
        <taxon>Ascomycota</taxon>
        <taxon>Pezizomycotina</taxon>
        <taxon>Sordariomycetes</taxon>
        <taxon>Xylariomycetidae</taxon>
        <taxon>Amphisphaeriales</taxon>
        <taxon>Sporocadaceae</taxon>
        <taxon>Seiridium</taxon>
    </lineage>
</organism>
<dbReference type="Gene3D" id="1.10.10.1050">
    <property type="entry name" value="Dcp2, box A domain"/>
    <property type="match status" value="1"/>
</dbReference>
<dbReference type="InterPro" id="IPR007722">
    <property type="entry name" value="DCP2_BoxA"/>
</dbReference>
<dbReference type="CDD" id="cd03672">
    <property type="entry name" value="NUDIX_Dcp2p_Nudt20"/>
    <property type="match status" value="1"/>
</dbReference>
<gene>
    <name evidence="6" type="ORF">SUNI508_09168</name>
</gene>
<feature type="compositionally biased region" description="Polar residues" evidence="4">
    <location>
        <begin position="651"/>
        <end position="681"/>
    </location>
</feature>
<keyword evidence="7" id="KW-1185">Reference proteome</keyword>
<dbReference type="SMART" id="SM01125">
    <property type="entry name" value="DCP2"/>
    <property type="match status" value="1"/>
</dbReference>
<evidence type="ECO:0000313" key="6">
    <source>
        <dbReference type="EMBL" id="KAK9417150.1"/>
    </source>
</evidence>
<dbReference type="Pfam" id="PF00293">
    <property type="entry name" value="NUDIX"/>
    <property type="match status" value="1"/>
</dbReference>
<comment type="subcellular location">
    <subcellularLocation>
        <location evidence="1">Cytoplasm</location>
    </subcellularLocation>
</comment>
<keyword evidence="3" id="KW-0464">Manganese</keyword>
<reference evidence="6 7" key="1">
    <citation type="journal article" date="2024" name="J. Plant Pathol.">
        <title>Sequence and assembly of the genome of Seiridium unicorne, isolate CBS 538.82, causal agent of cypress canker disease.</title>
        <authorList>
            <person name="Scali E."/>
            <person name="Rocca G.D."/>
            <person name="Danti R."/>
            <person name="Garbelotto M."/>
            <person name="Barberini S."/>
            <person name="Baroncelli R."/>
            <person name="Emiliani G."/>
        </authorList>
    </citation>
    <scope>NUCLEOTIDE SEQUENCE [LARGE SCALE GENOMIC DNA]</scope>
    <source>
        <strain evidence="6 7">BM-138-508</strain>
    </source>
</reference>
<feature type="region of interest" description="Disordered" evidence="4">
    <location>
        <begin position="459"/>
        <end position="490"/>
    </location>
</feature>
<evidence type="ECO:0000256" key="4">
    <source>
        <dbReference type="SAM" id="MobiDB-lite"/>
    </source>
</evidence>